<keyword evidence="5" id="KW-1185">Reference proteome</keyword>
<dbReference type="GO" id="GO:0006427">
    <property type="term" value="P:histidyl-tRNA aminoacylation"/>
    <property type="evidence" value="ECO:0007669"/>
    <property type="project" value="TreeGrafter"/>
</dbReference>
<dbReference type="Pfam" id="PF13393">
    <property type="entry name" value="tRNA-synt_His"/>
    <property type="match status" value="2"/>
</dbReference>
<evidence type="ECO:0000256" key="1">
    <source>
        <dbReference type="ARBA" id="ARBA00023102"/>
    </source>
</evidence>
<dbReference type="GO" id="GO:0000105">
    <property type="term" value="P:L-histidine biosynthetic process"/>
    <property type="evidence" value="ECO:0007669"/>
    <property type="project" value="UniProtKB-KW"/>
</dbReference>
<evidence type="ECO:0000259" key="3">
    <source>
        <dbReference type="Pfam" id="PF13393"/>
    </source>
</evidence>
<gene>
    <name evidence="4" type="primary">hisZ</name>
    <name evidence="4" type="ORF">GCM10010994_47330</name>
</gene>
<sequence>MTERHNRLGAPTLDVTMPTPTTDELLALFARAGYRRVEPPILQPVDAFLDLSGEDIRRRLFVTTSGDGDELCLRPEYTIPVCRHVLAEAPAGGKVAHSYLGPVFRLRAGESGEFLQAGIESFGRTDREAADAEVIGLALEACAELGLAEPHIVLGDMALITGLIDALGLDAPTKRRVLRGVTAGRGIAALEADANGGNGADYAGLLTAIEGQDPKAARAFVEDVLNIAGISTVGGRTAGEIADRFLARAARRADAPAGEAKAILERYLAVRGDPDAAAIQIRKLAADASLDLGRAVDAFEARTGFMAARGMGVERIAFSAEFARNLDYYTGFIFEVTDPRRPEWRPVAAGGRYDGLLEHLGAPSAVPAVGGALWLDRLGAGAAGKGGLA</sequence>
<feature type="domain" description="Class II Histidinyl-tRNA synthetase (HisRS)-like catalytic core" evidence="3">
    <location>
        <begin position="259"/>
        <end position="378"/>
    </location>
</feature>
<dbReference type="PANTHER" id="PTHR43707:SF1">
    <property type="entry name" value="HISTIDINE--TRNA LIGASE, MITOCHONDRIAL-RELATED"/>
    <property type="match status" value="1"/>
</dbReference>
<feature type="binding site" evidence="2">
    <location>
        <position position="116"/>
    </location>
    <ligand>
        <name>L-histidine</name>
        <dbReference type="ChEBI" id="CHEBI:57595"/>
    </ligand>
</feature>
<dbReference type="GO" id="GO:0005737">
    <property type="term" value="C:cytoplasm"/>
    <property type="evidence" value="ECO:0007669"/>
    <property type="project" value="InterPro"/>
</dbReference>
<dbReference type="EMBL" id="BMGG01000009">
    <property type="protein sequence ID" value="GGC83970.1"/>
    <property type="molecule type" value="Genomic_DNA"/>
</dbReference>
<accession>A0A916URX9</accession>
<dbReference type="PANTHER" id="PTHR43707">
    <property type="entry name" value="HISTIDYL-TRNA SYNTHETASE"/>
    <property type="match status" value="1"/>
</dbReference>
<feature type="binding site" evidence="2">
    <location>
        <position position="324"/>
    </location>
    <ligand>
        <name>L-histidine</name>
        <dbReference type="ChEBI" id="CHEBI:57595"/>
    </ligand>
</feature>
<evidence type="ECO:0000313" key="4">
    <source>
        <dbReference type="EMBL" id="GGC83970.1"/>
    </source>
</evidence>
<feature type="binding site" evidence="2">
    <location>
        <begin position="76"/>
        <end position="78"/>
    </location>
    <ligand>
        <name>L-histidine</name>
        <dbReference type="ChEBI" id="CHEBI:57595"/>
    </ligand>
</feature>
<dbReference type="Gene3D" id="3.30.930.10">
    <property type="entry name" value="Bira Bifunctional Protein, Domain 2"/>
    <property type="match status" value="1"/>
</dbReference>
<reference evidence="4" key="1">
    <citation type="journal article" date="2014" name="Int. J. Syst. Evol. Microbiol.">
        <title>Complete genome sequence of Corynebacterium casei LMG S-19264T (=DSM 44701T), isolated from a smear-ripened cheese.</title>
        <authorList>
            <consortium name="US DOE Joint Genome Institute (JGI-PGF)"/>
            <person name="Walter F."/>
            <person name="Albersmeier A."/>
            <person name="Kalinowski J."/>
            <person name="Ruckert C."/>
        </authorList>
    </citation>
    <scope>NUCLEOTIDE SEQUENCE</scope>
    <source>
        <strain evidence="4">CGMCC 1.12919</strain>
    </source>
</reference>
<dbReference type="AlphaFoldDB" id="A0A916URX9"/>
<keyword evidence="1" id="KW-0028">Amino-acid biosynthesis</keyword>
<dbReference type="GO" id="GO:0004821">
    <property type="term" value="F:histidine-tRNA ligase activity"/>
    <property type="evidence" value="ECO:0007669"/>
    <property type="project" value="TreeGrafter"/>
</dbReference>
<evidence type="ECO:0000313" key="5">
    <source>
        <dbReference type="Proteomes" id="UP000637002"/>
    </source>
</evidence>
<keyword evidence="4" id="KW-0808">Transferase</keyword>
<protein>
    <submittedName>
        <fullName evidence="4">ATP phosphoribosyltransferase regulatory subunit</fullName>
    </submittedName>
</protein>
<dbReference type="GO" id="GO:0016757">
    <property type="term" value="F:glycosyltransferase activity"/>
    <property type="evidence" value="ECO:0007669"/>
    <property type="project" value="UniProtKB-KW"/>
</dbReference>
<comment type="caution">
    <text evidence="4">The sequence shown here is derived from an EMBL/GenBank/DDBJ whole genome shotgun (WGS) entry which is preliminary data.</text>
</comment>
<feature type="binding site" evidence="2">
    <location>
        <position position="120"/>
    </location>
    <ligand>
        <name>L-histidine</name>
        <dbReference type="ChEBI" id="CHEBI:57595"/>
    </ligand>
</feature>
<evidence type="ECO:0000256" key="2">
    <source>
        <dbReference type="PIRSR" id="PIRSR001549-1"/>
    </source>
</evidence>
<dbReference type="NCBIfam" id="NF008953">
    <property type="entry name" value="PRK12295.1-6"/>
    <property type="match status" value="1"/>
</dbReference>
<reference evidence="4" key="2">
    <citation type="submission" date="2020-09" db="EMBL/GenBank/DDBJ databases">
        <authorList>
            <person name="Sun Q."/>
            <person name="Zhou Y."/>
        </authorList>
    </citation>
    <scope>NUCLEOTIDE SEQUENCE</scope>
    <source>
        <strain evidence="4">CGMCC 1.12919</strain>
    </source>
</reference>
<proteinExistence type="predicted"/>
<feature type="binding site" evidence="2">
    <location>
        <position position="105"/>
    </location>
    <ligand>
        <name>L-histidine</name>
        <dbReference type="ChEBI" id="CHEBI:57595"/>
    </ligand>
</feature>
<feature type="domain" description="Class II Histidinyl-tRNA synthetase (HisRS)-like catalytic core" evidence="3">
    <location>
        <begin position="23"/>
        <end position="209"/>
    </location>
</feature>
<keyword evidence="1" id="KW-0368">Histidine biosynthesis</keyword>
<dbReference type="PIRSF" id="PIRSF001549">
    <property type="entry name" value="His-tRNA_synth"/>
    <property type="match status" value="1"/>
</dbReference>
<dbReference type="SUPFAM" id="SSF55681">
    <property type="entry name" value="Class II aaRS and biotin synthetases"/>
    <property type="match status" value="1"/>
</dbReference>
<dbReference type="InterPro" id="IPR004516">
    <property type="entry name" value="HisRS/HisZ"/>
</dbReference>
<dbReference type="InterPro" id="IPR045864">
    <property type="entry name" value="aa-tRNA-synth_II/BPL/LPL"/>
</dbReference>
<feature type="binding site" evidence="2">
    <location>
        <begin position="328"/>
        <end position="329"/>
    </location>
    <ligand>
        <name>L-histidine</name>
        <dbReference type="ChEBI" id="CHEBI:57595"/>
    </ligand>
</feature>
<dbReference type="InterPro" id="IPR041715">
    <property type="entry name" value="HisRS-like_core"/>
</dbReference>
<keyword evidence="4" id="KW-0328">Glycosyltransferase</keyword>
<name>A0A916URX9_9HYPH</name>
<organism evidence="4 5">
    <name type="scientific">Chelatococcus reniformis</name>
    <dbReference type="NCBI Taxonomy" id="1494448"/>
    <lineage>
        <taxon>Bacteria</taxon>
        <taxon>Pseudomonadati</taxon>
        <taxon>Pseudomonadota</taxon>
        <taxon>Alphaproteobacteria</taxon>
        <taxon>Hyphomicrobiales</taxon>
        <taxon>Chelatococcaceae</taxon>
        <taxon>Chelatococcus</taxon>
    </lineage>
</organism>
<dbReference type="Proteomes" id="UP000637002">
    <property type="component" value="Unassembled WGS sequence"/>
</dbReference>